<feature type="transmembrane region" description="Helical" evidence="1">
    <location>
        <begin position="14"/>
        <end position="33"/>
    </location>
</feature>
<comment type="caution">
    <text evidence="2">The sequence shown here is derived from an EMBL/GenBank/DDBJ whole genome shotgun (WGS) entry which is preliminary data.</text>
</comment>
<evidence type="ECO:0000256" key="1">
    <source>
        <dbReference type="SAM" id="Phobius"/>
    </source>
</evidence>
<sequence>MLANPWTDWTFGDFTIIDLIAATTNAFNAALLVRRPDHYKHFTVSAS</sequence>
<accession>A0A841BMZ8</accession>
<protein>
    <submittedName>
        <fullName evidence="2">Uncharacterized protein</fullName>
    </submittedName>
</protein>
<evidence type="ECO:0000313" key="3">
    <source>
        <dbReference type="Proteomes" id="UP000587527"/>
    </source>
</evidence>
<name>A0A841BMZ8_9ACTN</name>
<dbReference type="Proteomes" id="UP000587527">
    <property type="component" value="Unassembled WGS sequence"/>
</dbReference>
<keyword evidence="1" id="KW-0812">Transmembrane</keyword>
<dbReference type="EMBL" id="JACHMN010000002">
    <property type="protein sequence ID" value="MBB5868656.1"/>
    <property type="molecule type" value="Genomic_DNA"/>
</dbReference>
<keyword evidence="3" id="KW-1185">Reference proteome</keyword>
<keyword evidence="1" id="KW-1133">Transmembrane helix</keyword>
<dbReference type="AlphaFoldDB" id="A0A841BMZ8"/>
<proteinExistence type="predicted"/>
<keyword evidence="1" id="KW-0472">Membrane</keyword>
<dbReference type="RefSeq" id="WP_184834748.1">
    <property type="nucleotide sequence ID" value="NZ_JACHMN010000002.1"/>
</dbReference>
<reference evidence="2 3" key="1">
    <citation type="submission" date="2020-08" db="EMBL/GenBank/DDBJ databases">
        <title>Sequencing the genomes of 1000 actinobacteria strains.</title>
        <authorList>
            <person name="Klenk H.-P."/>
        </authorList>
    </citation>
    <scope>NUCLEOTIDE SEQUENCE [LARGE SCALE GENOMIC DNA]</scope>
    <source>
        <strain evidence="2 3">DSM 45362</strain>
    </source>
</reference>
<evidence type="ECO:0000313" key="2">
    <source>
        <dbReference type="EMBL" id="MBB5868656.1"/>
    </source>
</evidence>
<gene>
    <name evidence="2" type="ORF">F4553_002035</name>
</gene>
<organism evidence="2 3">
    <name type="scientific">Allocatelliglobosispora scoriae</name>
    <dbReference type="NCBI Taxonomy" id="643052"/>
    <lineage>
        <taxon>Bacteria</taxon>
        <taxon>Bacillati</taxon>
        <taxon>Actinomycetota</taxon>
        <taxon>Actinomycetes</taxon>
        <taxon>Micromonosporales</taxon>
        <taxon>Micromonosporaceae</taxon>
        <taxon>Allocatelliglobosispora</taxon>
    </lineage>
</organism>